<evidence type="ECO:0000256" key="4">
    <source>
        <dbReference type="SAM" id="SignalP"/>
    </source>
</evidence>
<feature type="chain" id="PRO_5023031147" evidence="4">
    <location>
        <begin position="25"/>
        <end position="673"/>
    </location>
</feature>
<dbReference type="InterPro" id="IPR004843">
    <property type="entry name" value="Calcineurin-like_PHP"/>
</dbReference>
<proteinExistence type="predicted"/>
<dbReference type="InterPro" id="IPR001791">
    <property type="entry name" value="Laminin_G"/>
</dbReference>
<dbReference type="Pfam" id="PF13385">
    <property type="entry name" value="Laminin_G_3"/>
    <property type="match status" value="1"/>
</dbReference>
<evidence type="ECO:0000313" key="6">
    <source>
        <dbReference type="EMBL" id="TWT72088.1"/>
    </source>
</evidence>
<dbReference type="SUPFAM" id="SSF49899">
    <property type="entry name" value="Concanavalin A-like lectins/glucanases"/>
    <property type="match status" value="1"/>
</dbReference>
<sequence precursor="true">MRSNAFLSLVLCLGLMHAITPASAHDGHSHDGHDHDHSHAADASAAIMTTRPAAKSLPPVQADDVFHFVVYGDRTGGVPEGLKVLEQAVVDTNLLDPDLVMTVGDLIQGYNQTPEWLDQAAEYQEIMNRLNMRWYPVAGNHDVYWRGPDAPPQGHHESNYEKHFGPLWYSFQHKNAGFIVLYSDEGDPETNEKAFNQGRLQKMSDKQLEFLEKALKDHKDADHVFLFLHHPRWIGGGYTGGNWDVVHDMLKSAGNVTAVFAGHIHHMRFDGPIDGIAYYTLATTGGHLSAEIPGAGYLHHLNMVTVRPDDISVASLPIGSVMDPKEFTPEFLATVDQARSVRPSLQSGELRLNIDGSASGELTYAIKNTTTRPLQGSLVFGSPDRPSRDWTSDLDHQHYEIAAGQSRQFTFTVNRPAGSMQTLTMPTVRTELDLIGETTRIRLPAIDQPLPLRVSAVPADFFTASKDLALRVQTPQSAVRIPSDEFELPDGPFTIEGWCRLDEAAGYNAVIAKTQSSEYAIFMDEGAPVFDVNLNGRYVSAKSDQTIAIGQWTHIAGVFDGKEVRLYVNGKQVDSRPARGKRRANKLPLFLGADPDAGGNPTRNFVGLLDEVRLSTGAVYEADFTPESRFLPQDSTVLLMHLDRRVGPFVLDHSNSAAMGTLGKAADLVSHDR</sequence>
<dbReference type="PANTHER" id="PTHR43143">
    <property type="entry name" value="METALLOPHOSPHOESTERASE, CALCINEURIN SUPERFAMILY"/>
    <property type="match status" value="1"/>
</dbReference>
<evidence type="ECO:0000256" key="1">
    <source>
        <dbReference type="ARBA" id="ARBA00022729"/>
    </source>
</evidence>
<feature type="signal peptide" evidence="4">
    <location>
        <begin position="1"/>
        <end position="24"/>
    </location>
</feature>
<dbReference type="OrthoDB" id="235808at2"/>
<evidence type="ECO:0000256" key="3">
    <source>
        <dbReference type="SAM" id="MobiDB-lite"/>
    </source>
</evidence>
<dbReference type="GO" id="GO:0016787">
    <property type="term" value="F:hydrolase activity"/>
    <property type="evidence" value="ECO:0007669"/>
    <property type="project" value="InterPro"/>
</dbReference>
<feature type="domain" description="LamG-like jellyroll fold" evidence="5">
    <location>
        <begin position="491"/>
        <end position="622"/>
    </location>
</feature>
<dbReference type="AlphaFoldDB" id="A0A5C5YAX2"/>
<dbReference type="Pfam" id="PF00149">
    <property type="entry name" value="Metallophos"/>
    <property type="match status" value="1"/>
</dbReference>
<organism evidence="6 7">
    <name type="scientific">Crateriforma conspicua</name>
    <dbReference type="NCBI Taxonomy" id="2527996"/>
    <lineage>
        <taxon>Bacteria</taxon>
        <taxon>Pseudomonadati</taxon>
        <taxon>Planctomycetota</taxon>
        <taxon>Planctomycetia</taxon>
        <taxon>Planctomycetales</taxon>
        <taxon>Planctomycetaceae</taxon>
        <taxon>Crateriforma</taxon>
    </lineage>
</organism>
<dbReference type="Gene3D" id="2.60.120.200">
    <property type="match status" value="1"/>
</dbReference>
<accession>A0A5C5YAX2</accession>
<dbReference type="InterPro" id="IPR029052">
    <property type="entry name" value="Metallo-depent_PP-like"/>
</dbReference>
<reference evidence="6 7" key="1">
    <citation type="submission" date="2019-02" db="EMBL/GenBank/DDBJ databases">
        <title>Deep-cultivation of Planctomycetes and their phenomic and genomic characterization uncovers novel biology.</title>
        <authorList>
            <person name="Wiegand S."/>
            <person name="Jogler M."/>
            <person name="Boedeker C."/>
            <person name="Pinto D."/>
            <person name="Vollmers J."/>
            <person name="Rivas-Marin E."/>
            <person name="Kohn T."/>
            <person name="Peeters S.H."/>
            <person name="Heuer A."/>
            <person name="Rast P."/>
            <person name="Oberbeckmann S."/>
            <person name="Bunk B."/>
            <person name="Jeske O."/>
            <person name="Meyerdierks A."/>
            <person name="Storesund J.E."/>
            <person name="Kallscheuer N."/>
            <person name="Luecker S."/>
            <person name="Lage O.M."/>
            <person name="Pohl T."/>
            <person name="Merkel B.J."/>
            <person name="Hornburger P."/>
            <person name="Mueller R.-W."/>
            <person name="Bruemmer F."/>
            <person name="Labrenz M."/>
            <person name="Spormann A.M."/>
            <person name="Op Den Camp H."/>
            <person name="Overmann J."/>
            <person name="Amann R."/>
            <person name="Jetten M.S.M."/>
            <person name="Mascher T."/>
            <person name="Medema M.H."/>
            <person name="Devos D.P."/>
            <person name="Kaster A.-K."/>
            <person name="Ovreas L."/>
            <person name="Rohde M."/>
            <person name="Galperin M.Y."/>
            <person name="Jogler C."/>
        </authorList>
    </citation>
    <scope>NUCLEOTIDE SEQUENCE [LARGE SCALE GENOMIC DNA]</scope>
    <source>
        <strain evidence="6 7">Pan14r</strain>
    </source>
</reference>
<evidence type="ECO:0000313" key="7">
    <source>
        <dbReference type="Proteomes" id="UP000317238"/>
    </source>
</evidence>
<evidence type="ECO:0000256" key="2">
    <source>
        <dbReference type="ARBA" id="ARBA00023157"/>
    </source>
</evidence>
<dbReference type="InterPro" id="IPR051918">
    <property type="entry name" value="STPP_CPPED1"/>
</dbReference>
<dbReference type="CDD" id="cd00110">
    <property type="entry name" value="LamG"/>
    <property type="match status" value="1"/>
</dbReference>
<dbReference type="Gene3D" id="3.60.21.10">
    <property type="match status" value="1"/>
</dbReference>
<gene>
    <name evidence="6" type="ORF">Pan14r_44050</name>
</gene>
<dbReference type="EMBL" id="SJPL01000001">
    <property type="protein sequence ID" value="TWT72088.1"/>
    <property type="molecule type" value="Genomic_DNA"/>
</dbReference>
<feature type="region of interest" description="Disordered" evidence="3">
    <location>
        <begin position="23"/>
        <end position="43"/>
    </location>
</feature>
<keyword evidence="2" id="KW-1015">Disulfide bond</keyword>
<keyword evidence="1 4" id="KW-0732">Signal</keyword>
<dbReference type="PANTHER" id="PTHR43143:SF1">
    <property type="entry name" value="SERINE_THREONINE-PROTEIN PHOSPHATASE CPPED1"/>
    <property type="match status" value="1"/>
</dbReference>
<evidence type="ECO:0000259" key="5">
    <source>
        <dbReference type="SMART" id="SM00560"/>
    </source>
</evidence>
<feature type="compositionally biased region" description="Basic and acidic residues" evidence="3">
    <location>
        <begin position="25"/>
        <end position="40"/>
    </location>
</feature>
<protein>
    <submittedName>
        <fullName evidence="6">Cyclic 3',5'-adenosine monophosphate phosphodiesterase</fullName>
    </submittedName>
</protein>
<name>A0A5C5YAX2_9PLAN</name>
<dbReference type="InterPro" id="IPR013320">
    <property type="entry name" value="ConA-like_dom_sf"/>
</dbReference>
<keyword evidence="7" id="KW-1185">Reference proteome</keyword>
<dbReference type="InterPro" id="IPR006558">
    <property type="entry name" value="LamG-like"/>
</dbReference>
<comment type="caution">
    <text evidence="6">The sequence shown here is derived from an EMBL/GenBank/DDBJ whole genome shotgun (WGS) entry which is preliminary data.</text>
</comment>
<dbReference type="SMART" id="SM00560">
    <property type="entry name" value="LamGL"/>
    <property type="match status" value="1"/>
</dbReference>
<dbReference type="SUPFAM" id="SSF56300">
    <property type="entry name" value="Metallo-dependent phosphatases"/>
    <property type="match status" value="1"/>
</dbReference>
<dbReference type="Proteomes" id="UP000317238">
    <property type="component" value="Unassembled WGS sequence"/>
</dbReference>